<evidence type="ECO:0000256" key="1">
    <source>
        <dbReference type="ARBA" id="ARBA00006745"/>
    </source>
</evidence>
<proteinExistence type="inferred from homology"/>
<keyword evidence="2 4" id="KW-0378">Hydrolase</keyword>
<keyword evidence="5" id="KW-1185">Reference proteome</keyword>
<comment type="caution">
    <text evidence="4">The sequence shown here is derived from an EMBL/GenBank/DDBJ whole genome shotgun (WGS) entry which is preliminary data.</text>
</comment>
<evidence type="ECO:0000259" key="3">
    <source>
        <dbReference type="Pfam" id="PF01979"/>
    </source>
</evidence>
<dbReference type="Proteomes" id="UP000295351">
    <property type="component" value="Unassembled WGS sequence"/>
</dbReference>
<feature type="domain" description="Amidohydrolase-related" evidence="3">
    <location>
        <begin position="110"/>
        <end position="445"/>
    </location>
</feature>
<dbReference type="PANTHER" id="PTHR43794">
    <property type="entry name" value="AMINOHYDROLASE SSNA-RELATED"/>
    <property type="match status" value="1"/>
</dbReference>
<dbReference type="EMBL" id="SLVX01000006">
    <property type="protein sequence ID" value="TCN45586.1"/>
    <property type="molecule type" value="Genomic_DNA"/>
</dbReference>
<name>A0A4R2CWQ9_SHIGR</name>
<reference evidence="4 5" key="1">
    <citation type="submission" date="2019-03" db="EMBL/GenBank/DDBJ databases">
        <title>Genomic Encyclopedia of Type Strains, Phase IV (KMG-IV): sequencing the most valuable type-strain genomes for metagenomic binning, comparative biology and taxonomic classification.</title>
        <authorList>
            <person name="Goeker M."/>
        </authorList>
    </citation>
    <scope>NUCLEOTIDE SEQUENCE [LARGE SCALE GENOMIC DNA]</scope>
    <source>
        <strain evidence="4 5">DSM 18401</strain>
    </source>
</reference>
<sequence>MTRLPVSGRIDGPVLLTARWVVGHRDGRHVIYDDGVVVFEGDEIVFVGHDYPGAVAERIDYGNAILSPGFVDLDALSDLDTTVLAFDNQPSWKKGRVWPKSYMDRAYEMYTQEELAFQKRYAFAQLIRNGITTALPIASLFYREWGETDAEFSAAADAAHELGLRVYFGPAYRSGNSYVDENGKIAFFYDEERGFRSLAESLAFAERIEGLASPLVRAMLAPDRLETNTPDLLRRTADAGRDLDIPIRQHCCQSGLEFDRITGAYGMTPLEWMDSLGVLNERMLLPHGEYVAGTRNVDRPGRDLDILKNAGATLVHCPVVSARHGGFMDSFSKFRDMGVRIGLGTDTWPPDFIQNMQIGILLSRVTDGSIESVRAEHYFDAGTLGGADALRRPDLGRLQAGAKADIIVIDMGHDRIGHVIDPIQTLMMSSSGRDVTNVVIDGRFVMVDGRIPGFDAKAEQARAQRQFDGLVARYPERTYGHPPVEEIFSSAYPRLGRKG</sequence>
<evidence type="ECO:0000313" key="5">
    <source>
        <dbReference type="Proteomes" id="UP000295351"/>
    </source>
</evidence>
<dbReference type="RefSeq" id="WP_133034287.1">
    <property type="nucleotide sequence ID" value="NZ_BAABEI010000012.1"/>
</dbReference>
<dbReference type="InterPro" id="IPR006680">
    <property type="entry name" value="Amidohydro-rel"/>
</dbReference>
<dbReference type="InterPro" id="IPR011059">
    <property type="entry name" value="Metal-dep_hydrolase_composite"/>
</dbReference>
<dbReference type="PANTHER" id="PTHR43794:SF11">
    <property type="entry name" value="AMIDOHYDROLASE-RELATED DOMAIN-CONTAINING PROTEIN"/>
    <property type="match status" value="1"/>
</dbReference>
<accession>A0A4R2CWQ9</accession>
<dbReference type="Gene3D" id="2.30.40.10">
    <property type="entry name" value="Urease, subunit C, domain 1"/>
    <property type="match status" value="1"/>
</dbReference>
<dbReference type="Gene3D" id="3.20.20.140">
    <property type="entry name" value="Metal-dependent hydrolases"/>
    <property type="match status" value="1"/>
</dbReference>
<dbReference type="GO" id="GO:0016810">
    <property type="term" value="F:hydrolase activity, acting on carbon-nitrogen (but not peptide) bonds"/>
    <property type="evidence" value="ECO:0007669"/>
    <property type="project" value="InterPro"/>
</dbReference>
<dbReference type="SUPFAM" id="SSF51338">
    <property type="entry name" value="Composite domain of metallo-dependent hydrolases"/>
    <property type="match status" value="1"/>
</dbReference>
<dbReference type="NCBIfam" id="NF004801">
    <property type="entry name" value="PRK06151.1"/>
    <property type="match status" value="1"/>
</dbReference>
<dbReference type="AlphaFoldDB" id="A0A4R2CWQ9"/>
<organism evidence="4 5">
    <name type="scientific">Shinella granuli</name>
    <dbReference type="NCBI Taxonomy" id="323621"/>
    <lineage>
        <taxon>Bacteria</taxon>
        <taxon>Pseudomonadati</taxon>
        <taxon>Pseudomonadota</taxon>
        <taxon>Alphaproteobacteria</taxon>
        <taxon>Hyphomicrobiales</taxon>
        <taxon>Rhizobiaceae</taxon>
        <taxon>Shinella</taxon>
    </lineage>
</organism>
<evidence type="ECO:0000256" key="2">
    <source>
        <dbReference type="ARBA" id="ARBA00022801"/>
    </source>
</evidence>
<dbReference type="SUPFAM" id="SSF51556">
    <property type="entry name" value="Metallo-dependent hydrolases"/>
    <property type="match status" value="1"/>
</dbReference>
<evidence type="ECO:0000313" key="4">
    <source>
        <dbReference type="EMBL" id="TCN45586.1"/>
    </source>
</evidence>
<comment type="similarity">
    <text evidence="1">Belongs to the metallo-dependent hydrolases superfamily. ATZ/TRZ family.</text>
</comment>
<protein>
    <submittedName>
        <fullName evidence="4">Cytosine/adenosine deaminase-related metal-dependent hydrolase</fullName>
    </submittedName>
</protein>
<dbReference type="InterPro" id="IPR050287">
    <property type="entry name" value="MTA/SAH_deaminase"/>
</dbReference>
<dbReference type="Pfam" id="PF01979">
    <property type="entry name" value="Amidohydro_1"/>
    <property type="match status" value="1"/>
</dbReference>
<dbReference type="InterPro" id="IPR032466">
    <property type="entry name" value="Metal_Hydrolase"/>
</dbReference>
<gene>
    <name evidence="4" type="ORF">EV665_10662</name>
</gene>